<protein>
    <recommendedName>
        <fullName evidence="3">AbiEi antitoxin C-terminal domain-containing protein</fullName>
    </recommendedName>
</protein>
<accession>A0A1F6BWI7</accession>
<evidence type="ECO:0008006" key="3">
    <source>
        <dbReference type="Google" id="ProtNLM"/>
    </source>
</evidence>
<reference evidence="1 2" key="1">
    <citation type="journal article" date="2016" name="Nat. Commun.">
        <title>Thousands of microbial genomes shed light on interconnected biogeochemical processes in an aquifer system.</title>
        <authorList>
            <person name="Anantharaman K."/>
            <person name="Brown C.T."/>
            <person name="Hug L.A."/>
            <person name="Sharon I."/>
            <person name="Castelle C.J."/>
            <person name="Probst A.J."/>
            <person name="Thomas B.C."/>
            <person name="Singh A."/>
            <person name="Wilkins M.J."/>
            <person name="Karaoz U."/>
            <person name="Brodie E.L."/>
            <person name="Williams K.H."/>
            <person name="Hubbard S.S."/>
            <person name="Banfield J.F."/>
        </authorList>
    </citation>
    <scope>NUCLEOTIDE SEQUENCE [LARGE SCALE GENOMIC DNA]</scope>
</reference>
<sequence>MKWIDFERHIKKKGIKLFSPRDAQHFLGRSKVATTFLIHRMKKQGYIECVRKGLYKLTDEHIPEVYLANKLYEPSYVSLEFALSYHRIIPETVYEITSITTRTTRRFETLGKTYSYRRIKKSAFTGYTIEKQKGLSFRIADPEKAFVDALYYRVLFKEKPMSRFDKKKINAGKALRYATMFGNRRLIAILKRTLL</sequence>
<dbReference type="AlphaFoldDB" id="A0A1F6BWI7"/>
<proteinExistence type="predicted"/>
<comment type="caution">
    <text evidence="1">The sequence shown here is derived from an EMBL/GenBank/DDBJ whole genome shotgun (WGS) entry which is preliminary data.</text>
</comment>
<evidence type="ECO:0000313" key="2">
    <source>
        <dbReference type="Proteomes" id="UP000179014"/>
    </source>
</evidence>
<dbReference type="STRING" id="1798474.A2118_00320"/>
<dbReference type="EMBL" id="MFKN01000008">
    <property type="protein sequence ID" value="OGG41188.1"/>
    <property type="molecule type" value="Genomic_DNA"/>
</dbReference>
<organism evidence="1 2">
    <name type="scientific">Candidatus Kaiserbacteria bacterium GWA2_50_9</name>
    <dbReference type="NCBI Taxonomy" id="1798474"/>
    <lineage>
        <taxon>Bacteria</taxon>
        <taxon>Candidatus Kaiseribacteriota</taxon>
    </lineage>
</organism>
<gene>
    <name evidence="1" type="ORF">A2118_00320</name>
</gene>
<evidence type="ECO:0000313" key="1">
    <source>
        <dbReference type="EMBL" id="OGG41188.1"/>
    </source>
</evidence>
<dbReference type="Proteomes" id="UP000179014">
    <property type="component" value="Unassembled WGS sequence"/>
</dbReference>
<name>A0A1F6BWI7_9BACT</name>